<evidence type="ECO:0000313" key="9">
    <source>
        <dbReference type="EMBL" id="KPU45408.1"/>
    </source>
</evidence>
<comment type="caution">
    <text evidence="9">The sequence shown here is derived from an EMBL/GenBank/DDBJ whole genome shotgun (WGS) entry which is preliminary data.</text>
</comment>
<dbReference type="PATRIC" id="fig|36849.3.peg.688"/>
<dbReference type="Proteomes" id="UP000050326">
    <property type="component" value="Unassembled WGS sequence"/>
</dbReference>
<dbReference type="GO" id="GO:0043781">
    <property type="term" value="F:cobalt-factor II C20-methyltransferase activity"/>
    <property type="evidence" value="ECO:0007669"/>
    <property type="project" value="UniProtKB-EC"/>
</dbReference>
<sequence length="221" mass="25197">MKKLYGIGIGPGDKELITMKGYRLIRECHVVFIPESNGESLAGRIAEDYIKDKKLVRLEFPMGDDNKENYIKASKVVEETLSDDEWGVFLTLGDPMVYSTFLYLMAELEKRHVETESIPGISSFTAAASRAKLPITLRGENFYLCDGDINEDILKTVNTICILKTTKNKEGILDTLERNSFKYVYVKRCTQGDEKILYTRDEILKDRDYISLIIGGREIND</sequence>
<dbReference type="Pfam" id="PF00590">
    <property type="entry name" value="TP_methylase"/>
    <property type="match status" value="1"/>
</dbReference>
<dbReference type="SUPFAM" id="SSF53790">
    <property type="entry name" value="Tetrapyrrole methylase"/>
    <property type="match status" value="1"/>
</dbReference>
<dbReference type="PANTHER" id="PTHR43467:SF2">
    <property type="entry name" value="COBALT-PRECORRIN-2 C(20)-METHYLTRANSFERASE"/>
    <property type="match status" value="1"/>
</dbReference>
<dbReference type="CDD" id="cd11645">
    <property type="entry name" value="Precorrin_2_C20_MT"/>
    <property type="match status" value="1"/>
</dbReference>
<evidence type="ECO:0000256" key="4">
    <source>
        <dbReference type="ARBA" id="ARBA00022603"/>
    </source>
</evidence>
<dbReference type="GO" id="GO:0009236">
    <property type="term" value="P:cobalamin biosynthetic process"/>
    <property type="evidence" value="ECO:0007669"/>
    <property type="project" value="UniProtKB-UniRule"/>
</dbReference>
<organism evidence="9 10">
    <name type="scientific">Oxobacter pfennigii</name>
    <dbReference type="NCBI Taxonomy" id="36849"/>
    <lineage>
        <taxon>Bacteria</taxon>
        <taxon>Bacillati</taxon>
        <taxon>Bacillota</taxon>
        <taxon>Clostridia</taxon>
        <taxon>Eubacteriales</taxon>
        <taxon>Clostridiaceae</taxon>
        <taxon>Oxobacter</taxon>
    </lineage>
</organism>
<dbReference type="InterPro" id="IPR012382">
    <property type="entry name" value="CobI/CbiL"/>
</dbReference>
<dbReference type="STRING" id="36849.OXPF_06410"/>
<evidence type="ECO:0000256" key="1">
    <source>
        <dbReference type="ARBA" id="ARBA00004953"/>
    </source>
</evidence>
<keyword evidence="10" id="KW-1185">Reference proteome</keyword>
<dbReference type="PANTHER" id="PTHR43467">
    <property type="entry name" value="COBALT-PRECORRIN-2 C(20)-METHYLTRANSFERASE"/>
    <property type="match status" value="1"/>
</dbReference>
<keyword evidence="3" id="KW-0169">Cobalamin biosynthesis</keyword>
<dbReference type="PIRSF" id="PIRSF036427">
    <property type="entry name" value="Precrrn-2_mtase"/>
    <property type="match status" value="1"/>
</dbReference>
<evidence type="ECO:0000259" key="8">
    <source>
        <dbReference type="Pfam" id="PF00590"/>
    </source>
</evidence>
<protein>
    <submittedName>
        <fullName evidence="9">Cobalt-precorrin-2 C(20)-methyltransferase</fullName>
        <ecNumber evidence="9">2.1.1.151</ecNumber>
    </submittedName>
</protein>
<dbReference type="InterPro" id="IPR035996">
    <property type="entry name" value="4pyrrol_Methylase_sf"/>
</dbReference>
<dbReference type="Gene3D" id="3.40.1010.10">
    <property type="entry name" value="Cobalt-precorrin-4 Transmethylase, Domain 1"/>
    <property type="match status" value="1"/>
</dbReference>
<dbReference type="InterPro" id="IPR014776">
    <property type="entry name" value="4pyrrole_Mease_sub2"/>
</dbReference>
<feature type="domain" description="Tetrapyrrole methylase" evidence="8">
    <location>
        <begin position="3"/>
        <end position="197"/>
    </location>
</feature>
<accession>A0A0N8NTP5</accession>
<dbReference type="AlphaFoldDB" id="A0A0N8NTP5"/>
<dbReference type="InterPro" id="IPR000878">
    <property type="entry name" value="4pyrrol_Mease"/>
</dbReference>
<dbReference type="Gene3D" id="3.30.950.10">
    <property type="entry name" value="Methyltransferase, Cobalt-precorrin-4 Transmethylase, Domain 2"/>
    <property type="match status" value="1"/>
</dbReference>
<dbReference type="InterPro" id="IPR006364">
    <property type="entry name" value="CobI/CbiL/CobIJ_dom"/>
</dbReference>
<reference evidence="9 10" key="1">
    <citation type="submission" date="2015-09" db="EMBL/GenBank/DDBJ databases">
        <title>Genome sequence of Oxobacter pfennigii DSM 3222.</title>
        <authorList>
            <person name="Poehlein A."/>
            <person name="Bengelsdorf F.R."/>
            <person name="Schiel-Bengelsdorf B."/>
            <person name="Duerre P."/>
            <person name="Daniel R."/>
        </authorList>
    </citation>
    <scope>NUCLEOTIDE SEQUENCE [LARGE SCALE GENOMIC DNA]</scope>
    <source>
        <strain evidence="9 10">DSM 3222</strain>
    </source>
</reference>
<evidence type="ECO:0000256" key="5">
    <source>
        <dbReference type="ARBA" id="ARBA00022679"/>
    </source>
</evidence>
<evidence type="ECO:0000256" key="3">
    <source>
        <dbReference type="ARBA" id="ARBA00022573"/>
    </source>
</evidence>
<evidence type="ECO:0000256" key="7">
    <source>
        <dbReference type="PIRNR" id="PIRNR036427"/>
    </source>
</evidence>
<dbReference type="NCBIfam" id="TIGR01467">
    <property type="entry name" value="cobI_cbiL"/>
    <property type="match status" value="1"/>
</dbReference>
<comment type="pathway">
    <text evidence="1">Cofactor biosynthesis; adenosylcobalamin biosynthesis.</text>
</comment>
<dbReference type="InterPro" id="IPR014777">
    <property type="entry name" value="4pyrrole_Mease_sub1"/>
</dbReference>
<dbReference type="GO" id="GO:0032259">
    <property type="term" value="P:methylation"/>
    <property type="evidence" value="ECO:0007669"/>
    <property type="project" value="UniProtKB-KW"/>
</dbReference>
<evidence type="ECO:0000256" key="6">
    <source>
        <dbReference type="ARBA" id="ARBA00022691"/>
    </source>
</evidence>
<keyword evidence="5 9" id="KW-0808">Transferase</keyword>
<dbReference type="UniPathway" id="UPA00148"/>
<dbReference type="RefSeq" id="WP_054873759.1">
    <property type="nucleotide sequence ID" value="NZ_LKET01000021.1"/>
</dbReference>
<dbReference type="GO" id="GO:0030788">
    <property type="term" value="F:precorrin-2 C20-methyltransferase activity"/>
    <property type="evidence" value="ECO:0007669"/>
    <property type="project" value="InterPro"/>
</dbReference>
<comment type="similarity">
    <text evidence="2 7">Belongs to the precorrin methyltransferase family.</text>
</comment>
<proteinExistence type="inferred from homology"/>
<dbReference type="EMBL" id="LKET01000021">
    <property type="protein sequence ID" value="KPU45408.1"/>
    <property type="molecule type" value="Genomic_DNA"/>
</dbReference>
<evidence type="ECO:0000256" key="2">
    <source>
        <dbReference type="ARBA" id="ARBA00005879"/>
    </source>
</evidence>
<keyword evidence="4 9" id="KW-0489">Methyltransferase</keyword>
<dbReference type="OrthoDB" id="9804789at2"/>
<dbReference type="EC" id="2.1.1.151" evidence="9"/>
<evidence type="ECO:0000313" key="10">
    <source>
        <dbReference type="Proteomes" id="UP000050326"/>
    </source>
</evidence>
<gene>
    <name evidence="9" type="primary">cbiL</name>
    <name evidence="9" type="ORF">OXPF_06410</name>
</gene>
<keyword evidence="6" id="KW-0949">S-adenosyl-L-methionine</keyword>
<name>A0A0N8NTP5_9CLOT</name>